<dbReference type="KEGG" id="nsy:104221062"/>
<organism evidence="2 3">
    <name type="scientific">Nicotiana sylvestris</name>
    <name type="common">Wood tobacco</name>
    <name type="synonym">South American tobacco</name>
    <dbReference type="NCBI Taxonomy" id="4096"/>
    <lineage>
        <taxon>Eukaryota</taxon>
        <taxon>Viridiplantae</taxon>
        <taxon>Streptophyta</taxon>
        <taxon>Embryophyta</taxon>
        <taxon>Tracheophyta</taxon>
        <taxon>Spermatophyta</taxon>
        <taxon>Magnoliopsida</taxon>
        <taxon>eudicotyledons</taxon>
        <taxon>Gunneridae</taxon>
        <taxon>Pentapetalae</taxon>
        <taxon>asterids</taxon>
        <taxon>lamiids</taxon>
        <taxon>Solanales</taxon>
        <taxon>Solanaceae</taxon>
        <taxon>Nicotianoideae</taxon>
        <taxon>Nicotianeae</taxon>
        <taxon>Nicotiana</taxon>
    </lineage>
</organism>
<keyword evidence="2" id="KW-1185">Reference proteome</keyword>
<dbReference type="RefSeq" id="XP_070007903.1">
    <property type="nucleotide sequence ID" value="XM_070151802.1"/>
</dbReference>
<dbReference type="InterPro" id="IPR019557">
    <property type="entry name" value="AminoTfrase-like_pln_mobile"/>
</dbReference>
<dbReference type="eggNOG" id="ENOG502QSN7">
    <property type="taxonomic scope" value="Eukaryota"/>
</dbReference>
<gene>
    <name evidence="3" type="primary">LOC104221062</name>
</gene>
<dbReference type="GeneID" id="104221062"/>
<evidence type="ECO:0000259" key="1">
    <source>
        <dbReference type="Pfam" id="PF10536"/>
    </source>
</evidence>
<dbReference type="PANTHER" id="PTHR46033">
    <property type="entry name" value="PROTEIN MAIN-LIKE 2"/>
    <property type="match status" value="1"/>
</dbReference>
<dbReference type="Proteomes" id="UP000189701">
    <property type="component" value="Unplaced"/>
</dbReference>
<accession>A0A1U7W7W6</accession>
<reference evidence="2" key="1">
    <citation type="journal article" date="2013" name="Genome Biol.">
        <title>Reference genomes and transcriptomes of Nicotiana sylvestris and Nicotiana tomentosiformis.</title>
        <authorList>
            <person name="Sierro N."/>
            <person name="Battey J.N."/>
            <person name="Ouadi S."/>
            <person name="Bovet L."/>
            <person name="Goepfert S."/>
            <person name="Bakaher N."/>
            <person name="Peitsch M.C."/>
            <person name="Ivanov N.V."/>
        </authorList>
    </citation>
    <scope>NUCLEOTIDE SEQUENCE [LARGE SCALE GENOMIC DNA]</scope>
</reference>
<dbReference type="AlphaFoldDB" id="A0A1U7W7W6"/>
<evidence type="ECO:0000313" key="2">
    <source>
        <dbReference type="Proteomes" id="UP000189701"/>
    </source>
</evidence>
<protein>
    <submittedName>
        <fullName evidence="3">Serine/threonine-protein phosphatase 7 long form homolog</fullName>
    </submittedName>
</protein>
<dbReference type="PANTHER" id="PTHR46033:SF80">
    <property type="entry name" value="PROTEIN MAIN-LIKE 2-LIKE"/>
    <property type="match status" value="1"/>
</dbReference>
<evidence type="ECO:0000313" key="3">
    <source>
        <dbReference type="RefSeq" id="XP_009770345.1"/>
    </source>
</evidence>
<dbReference type="OrthoDB" id="1275090at2759"/>
<dbReference type="InterPro" id="IPR044824">
    <property type="entry name" value="MAIN-like"/>
</dbReference>
<feature type="domain" description="Aminotransferase-like plant mobile" evidence="1">
    <location>
        <begin position="99"/>
        <end position="459"/>
    </location>
</feature>
<dbReference type="RefSeq" id="XP_009770345.1">
    <property type="nucleotide sequence ID" value="XM_009772043.1"/>
</dbReference>
<sequence length="539" mass="62271">MVDLSEDALMMEEREEFMVSPIDDEQVIPIFRVAHFLKPTIRSAQKLPFLPSRPNVQELRSCSLKVKFKGGVSVSQLKEWSTWVHKLKPLYQEIWKKAGIFEAIIASTFKIYLHNDLIIALAERWCVETNTFILPWGEVTVTLEDMAVLGGYSVLGHCILNPIKTKKSVEMEKTIREAYKVIRARKKNVTHPVWMEHFTGKGDHLEHVAFLTLWLSRYVLPSRSYFKVQGALFPVAIHLSQGIPVALAPAVLASIYRDLRLLKQFIISSASSRCNQDESDPLFRAPLQFVQLWAWEIFSNLQPKPSIICSGEPRLARWHNVKKINCVDPRSAIDSATDLFLWRPYAIDTVKNWDINKFYKEREAYVVAGPKVGREILIFARLIRASELVGMDCVENYLPHRVSMQFGFDQDVPGCANHTSDTPKIAWCNYDRPIIDDKLYIRSRLFESDVTRRYLNWWKNQKFAPEDALKHVTKGQQSKALERMNASVHCEYLQKCNEIKTDGCTQDYELIVVESSDDDNLPISESLCRRKLYPRFGKR</sequence>
<name>A0A1U7W7W6_NICSY</name>
<dbReference type="Pfam" id="PF10536">
    <property type="entry name" value="PMD"/>
    <property type="match status" value="1"/>
</dbReference>
<dbReference type="STRING" id="4096.A0A1U7W7W6"/>
<proteinExistence type="predicted"/>
<dbReference type="GO" id="GO:0010073">
    <property type="term" value="P:meristem maintenance"/>
    <property type="evidence" value="ECO:0007669"/>
    <property type="project" value="InterPro"/>
</dbReference>
<reference evidence="3" key="2">
    <citation type="submission" date="2025-08" db="UniProtKB">
        <authorList>
            <consortium name="RefSeq"/>
        </authorList>
    </citation>
    <scope>IDENTIFICATION</scope>
    <source>
        <tissue evidence="3">Leaf</tissue>
    </source>
</reference>